<keyword evidence="3 4" id="KW-0067">ATP-binding</keyword>
<comment type="caution">
    <text evidence="5">The sequence shown here is derived from an EMBL/GenBank/DDBJ whole genome shotgun (WGS) entry which is preliminary data.</text>
</comment>
<keyword evidence="2 4" id="KW-0547">Nucleotide-binding</keyword>
<dbReference type="Proteomes" id="UP000005273">
    <property type="component" value="Unassembled WGS sequence"/>
</dbReference>
<dbReference type="Gene3D" id="3.30.420.40">
    <property type="match status" value="2"/>
</dbReference>
<dbReference type="OrthoDB" id="9766019at2"/>
<dbReference type="InterPro" id="IPR029047">
    <property type="entry name" value="HSP70_peptide-bd_sf"/>
</dbReference>
<evidence type="ECO:0000256" key="1">
    <source>
        <dbReference type="ARBA" id="ARBA00007381"/>
    </source>
</evidence>
<dbReference type="InterPro" id="IPR013126">
    <property type="entry name" value="Hsp_70_fam"/>
</dbReference>
<comment type="similarity">
    <text evidence="1 4">Belongs to the heat shock protein 70 family.</text>
</comment>
<keyword evidence="6" id="KW-1185">Reference proteome</keyword>
<dbReference type="AlphaFoldDB" id="A0A0T5XBF5"/>
<evidence type="ECO:0000313" key="5">
    <source>
        <dbReference type="EMBL" id="KRT35688.1"/>
    </source>
</evidence>
<dbReference type="STRING" id="592015.HMPREF1705_02931"/>
<protein>
    <submittedName>
        <fullName evidence="5">DnaK family protein</fullName>
    </submittedName>
</protein>
<proteinExistence type="inferred from homology"/>
<dbReference type="SUPFAM" id="SSF100920">
    <property type="entry name" value="Heat shock protein 70kD (HSP70), peptide-binding domain"/>
    <property type="match status" value="1"/>
</dbReference>
<reference evidence="6" key="1">
    <citation type="submission" date="2012-09" db="EMBL/GenBank/DDBJ databases">
        <authorList>
            <person name="Weinstock G."/>
            <person name="Sodergren E."/>
            <person name="Clifton S."/>
            <person name="Fulton L."/>
            <person name="Fulton B."/>
            <person name="Courtney L."/>
            <person name="Fronick C."/>
            <person name="Harrison M."/>
            <person name="Strong C."/>
            <person name="Farmer C."/>
            <person name="Delehaunty K."/>
            <person name="Markovic C."/>
            <person name="Hall O."/>
            <person name="Minx P."/>
            <person name="Tomlinson C."/>
            <person name="Mitreva M."/>
            <person name="Nelson J."/>
            <person name="Hou S."/>
            <person name="Wollam A."/>
            <person name="Pepin K.H."/>
            <person name="Johnson M."/>
            <person name="Bhonagiri V."/>
            <person name="Nash W.E."/>
            <person name="Suruliraj S."/>
            <person name="Warren W."/>
            <person name="Chinwalla A."/>
            <person name="Mardis E.R."/>
            <person name="Wilson R.K."/>
        </authorList>
    </citation>
    <scope>NUCLEOTIDE SEQUENCE [LARGE SCALE GENOMIC DNA]</scope>
    <source>
        <strain evidence="6">OS1</strain>
    </source>
</reference>
<evidence type="ECO:0000256" key="2">
    <source>
        <dbReference type="ARBA" id="ARBA00022741"/>
    </source>
</evidence>
<evidence type="ECO:0000313" key="6">
    <source>
        <dbReference type="Proteomes" id="UP000005273"/>
    </source>
</evidence>
<dbReference type="PANTHER" id="PTHR19375">
    <property type="entry name" value="HEAT SHOCK PROTEIN 70KDA"/>
    <property type="match status" value="1"/>
</dbReference>
<organism evidence="5 6">
    <name type="scientific">Acetomicrobium hydrogeniformans ATCC BAA-1850</name>
    <dbReference type="NCBI Taxonomy" id="592015"/>
    <lineage>
        <taxon>Bacteria</taxon>
        <taxon>Thermotogati</taxon>
        <taxon>Synergistota</taxon>
        <taxon>Synergistia</taxon>
        <taxon>Synergistales</taxon>
        <taxon>Acetomicrobiaceae</taxon>
        <taxon>Acetomicrobium</taxon>
    </lineage>
</organism>
<dbReference type="SUPFAM" id="SSF53067">
    <property type="entry name" value="Actin-like ATPase domain"/>
    <property type="match status" value="2"/>
</dbReference>
<accession>A0A0T5XBF5</accession>
<dbReference type="EMBL" id="ACJX03000001">
    <property type="protein sequence ID" value="KRT35688.1"/>
    <property type="molecule type" value="Genomic_DNA"/>
</dbReference>
<gene>
    <name evidence="5" type="ORF">HMPREF1705_02931</name>
</gene>
<sequence>MAVVDERGTRVVKNRWGEDKTSSYVAYGDDKLYAANEAASLFYLRPDRACPDLKRRLGASKGIRLGNRFFTPSKLLQALLIYLREDAEAFSHSLVNGCVIAVPSSFDFKQREIVRDAARMAGFCRVKLVNEPTAIAMSSEAEGCLLVIDFGTGSADISAIEKKDGFCHVLDSVGNAGFGGASLDKILARHLWRLIDKREDPERDERWPLLLAEAEMIKEALSFSNKAYWFPKASGFECSDDTSITVHREDIERLFEPTIASFLDMAKDMWKQYECQTVLLAGGSSRIPLFRRLLSRFLGETLNIRVCPDEAVALGAARLARGEGEALIDVLSCDLCIGTAEGGVTVIASKGTPLPLKLTKRFMVVGTGAIDTEVFQRKEYGLEVRDEPLCSLSIKEANPGDVVKIVFTVDGSGILNIKITNDKGKLYMSRDVSVRGLSSQNDSSEERKKKIIELEKSIAPLSCLFDPNLERKVKELFDDLKVLQDAEEELWQDAVSILESVVDRISRAVKNK</sequence>
<dbReference type="InterPro" id="IPR043129">
    <property type="entry name" value="ATPase_NBD"/>
</dbReference>
<dbReference type="PRINTS" id="PR00301">
    <property type="entry name" value="HEATSHOCK70"/>
</dbReference>
<name>A0A0T5XBF5_9BACT</name>
<evidence type="ECO:0000256" key="3">
    <source>
        <dbReference type="ARBA" id="ARBA00022840"/>
    </source>
</evidence>
<dbReference type="Pfam" id="PF00012">
    <property type="entry name" value="HSP70"/>
    <property type="match status" value="1"/>
</dbReference>
<dbReference type="Gene3D" id="2.60.34.10">
    <property type="entry name" value="Substrate Binding Domain Of DNAk, Chain A, domain 1"/>
    <property type="match status" value="1"/>
</dbReference>
<evidence type="ECO:0000256" key="4">
    <source>
        <dbReference type="RuleBase" id="RU003322"/>
    </source>
</evidence>
<dbReference type="Gene3D" id="3.90.640.10">
    <property type="entry name" value="Actin, Chain A, domain 4"/>
    <property type="match status" value="1"/>
</dbReference>
<dbReference type="eggNOG" id="COG0443">
    <property type="taxonomic scope" value="Bacteria"/>
</dbReference>
<dbReference type="GO" id="GO:0140662">
    <property type="term" value="F:ATP-dependent protein folding chaperone"/>
    <property type="evidence" value="ECO:0007669"/>
    <property type="project" value="InterPro"/>
</dbReference>
<dbReference type="GO" id="GO:0005524">
    <property type="term" value="F:ATP binding"/>
    <property type="evidence" value="ECO:0007669"/>
    <property type="project" value="UniProtKB-KW"/>
</dbReference>
<dbReference type="FunFam" id="3.30.420.40:FF:000028">
    <property type="entry name" value="heat shock 70 kDa protein-like"/>
    <property type="match status" value="1"/>
</dbReference>